<feature type="compositionally biased region" description="Polar residues" evidence="1">
    <location>
        <begin position="438"/>
        <end position="452"/>
    </location>
</feature>
<accession>A0A166C8Q9</accession>
<organism evidence="2 3">
    <name type="scientific">Sistotremastrum suecicum HHB10207 ss-3</name>
    <dbReference type="NCBI Taxonomy" id="1314776"/>
    <lineage>
        <taxon>Eukaryota</taxon>
        <taxon>Fungi</taxon>
        <taxon>Dikarya</taxon>
        <taxon>Basidiomycota</taxon>
        <taxon>Agaricomycotina</taxon>
        <taxon>Agaricomycetes</taxon>
        <taxon>Sistotremastrales</taxon>
        <taxon>Sistotremastraceae</taxon>
        <taxon>Sistotremastrum</taxon>
    </lineage>
</organism>
<evidence type="ECO:0000313" key="2">
    <source>
        <dbReference type="EMBL" id="KZT37200.1"/>
    </source>
</evidence>
<protein>
    <submittedName>
        <fullName evidence="2">Uncharacterized protein</fullName>
    </submittedName>
</protein>
<proteinExistence type="predicted"/>
<dbReference type="EMBL" id="KV428089">
    <property type="protein sequence ID" value="KZT37200.1"/>
    <property type="molecule type" value="Genomic_DNA"/>
</dbReference>
<name>A0A166C8Q9_9AGAM</name>
<keyword evidence="3" id="KW-1185">Reference proteome</keyword>
<reference evidence="2 3" key="1">
    <citation type="journal article" date="2016" name="Mol. Biol. Evol.">
        <title>Comparative Genomics of Early-Diverging Mushroom-Forming Fungi Provides Insights into the Origins of Lignocellulose Decay Capabilities.</title>
        <authorList>
            <person name="Nagy L.G."/>
            <person name="Riley R."/>
            <person name="Tritt A."/>
            <person name="Adam C."/>
            <person name="Daum C."/>
            <person name="Floudas D."/>
            <person name="Sun H."/>
            <person name="Yadav J.S."/>
            <person name="Pangilinan J."/>
            <person name="Larsson K.H."/>
            <person name="Matsuura K."/>
            <person name="Barry K."/>
            <person name="Labutti K."/>
            <person name="Kuo R."/>
            <person name="Ohm R.A."/>
            <person name="Bhattacharya S.S."/>
            <person name="Shirouzu T."/>
            <person name="Yoshinaga Y."/>
            <person name="Martin F.M."/>
            <person name="Grigoriev I.V."/>
            <person name="Hibbett D.S."/>
        </authorList>
    </citation>
    <scope>NUCLEOTIDE SEQUENCE [LARGE SCALE GENOMIC DNA]</scope>
    <source>
        <strain evidence="2 3">HHB10207 ss-3</strain>
    </source>
</reference>
<dbReference type="Proteomes" id="UP000076798">
    <property type="component" value="Unassembled WGS sequence"/>
</dbReference>
<feature type="region of interest" description="Disordered" evidence="1">
    <location>
        <begin position="437"/>
        <end position="475"/>
    </location>
</feature>
<dbReference type="AlphaFoldDB" id="A0A166C8Q9"/>
<sequence length="475" mass="52880">MSIPSNPQISAKDPPTLLSSNQSIQINVESNMAHTSQTAMEADTKLDIKRDTFMRYSAPRWIEFIDKDDLSVTEMAIQATSNLEATYPGPYYQVLVQALRETLSVPLEQFMRRNAPLSERHHQLFARFFCDVAKRLTAPRELMERIKAYKLGGSLGIDEFCDWVSQVPNDGLSEHFPTFIEMIFNEWIVDIEDPNDLYDVMNAILDSFGDFASTRIGVEAERPAIESALNALFRHLPLLSHGLAVETAVQRVLEVLDDATIFIYLGSDHGLKSILGMKDASVEANIKFPGAETTWKSVVEVCYARLGPVANSLEALLATAGPAPNDEELYDQVEDWVRDAIALEENVAGGETNDTERKVNEWIERCDQVATLKDFVVARFNDNGVPLGSTMLLERCEKVLVTVHRSRAPLLEVTMVDSTSVPTEGHEAGQVINEHPSHVNTASPLDNTQQQARGELEKAKDVAATPALHEEDRRG</sequence>
<gene>
    <name evidence="2" type="ORF">SISSUDRAFT_1063071</name>
</gene>
<evidence type="ECO:0000256" key="1">
    <source>
        <dbReference type="SAM" id="MobiDB-lite"/>
    </source>
</evidence>
<evidence type="ECO:0000313" key="3">
    <source>
        <dbReference type="Proteomes" id="UP000076798"/>
    </source>
</evidence>